<protein>
    <submittedName>
        <fullName evidence="3">Membrane protein</fullName>
    </submittedName>
</protein>
<dbReference type="GO" id="GO:0016020">
    <property type="term" value="C:membrane"/>
    <property type="evidence" value="ECO:0007669"/>
    <property type="project" value="InterPro"/>
</dbReference>
<keyword evidence="2" id="KW-1133">Transmembrane helix</keyword>
<sequence length="183" mass="20098">MQNAAHFLIQAVLSLALYVVLLRFWMQWVRADFRNQLGQFIIAMTNPIVIPLRKILPSIGTIDTATVVLALLIAAIKLTVYVALHGASANLVTILMISIGLVLRYSIYLFIGAILVGIIASWVNPHTYHPVVMVARSISAPLLAPAQRLIPPLAGLDFSPVVVLLLLQASLYLIWEYLAPIPI</sequence>
<name>A0A918RQ81_9GAMM</name>
<accession>A0A918RQ81</accession>
<feature type="transmembrane region" description="Helical" evidence="2">
    <location>
        <begin position="62"/>
        <end position="84"/>
    </location>
</feature>
<dbReference type="PANTHER" id="PTHR33219">
    <property type="entry name" value="YLMG HOMOLOG PROTEIN 2, CHLOROPLASTIC"/>
    <property type="match status" value="1"/>
</dbReference>
<dbReference type="AlphaFoldDB" id="A0A918RQ81"/>
<comment type="similarity">
    <text evidence="1">Belongs to the YggT family.</text>
</comment>
<evidence type="ECO:0000313" key="3">
    <source>
        <dbReference type="EMBL" id="GHA05153.1"/>
    </source>
</evidence>
<gene>
    <name evidence="3" type="ORF">GCM10008090_13390</name>
</gene>
<reference evidence="3" key="2">
    <citation type="submission" date="2020-09" db="EMBL/GenBank/DDBJ databases">
        <authorList>
            <person name="Sun Q."/>
            <person name="Kim S."/>
        </authorList>
    </citation>
    <scope>NUCLEOTIDE SEQUENCE</scope>
    <source>
        <strain evidence="3">KCTC 12711</strain>
    </source>
</reference>
<keyword evidence="2" id="KW-0472">Membrane</keyword>
<reference evidence="3" key="1">
    <citation type="journal article" date="2014" name="Int. J. Syst. Evol. Microbiol.">
        <title>Complete genome sequence of Corynebacterium casei LMG S-19264T (=DSM 44701T), isolated from a smear-ripened cheese.</title>
        <authorList>
            <consortium name="US DOE Joint Genome Institute (JGI-PGF)"/>
            <person name="Walter F."/>
            <person name="Albersmeier A."/>
            <person name="Kalinowski J."/>
            <person name="Ruckert C."/>
        </authorList>
    </citation>
    <scope>NUCLEOTIDE SEQUENCE</scope>
    <source>
        <strain evidence="3">KCTC 12711</strain>
    </source>
</reference>
<keyword evidence="2" id="KW-0812">Transmembrane</keyword>
<evidence type="ECO:0000256" key="2">
    <source>
        <dbReference type="SAM" id="Phobius"/>
    </source>
</evidence>
<dbReference type="Proteomes" id="UP000614811">
    <property type="component" value="Unassembled WGS sequence"/>
</dbReference>
<dbReference type="InterPro" id="IPR003425">
    <property type="entry name" value="CCB3/YggT"/>
</dbReference>
<organism evidence="3 4">
    <name type="scientific">Arenicella chitinivorans</name>
    <dbReference type="NCBI Taxonomy" id="1329800"/>
    <lineage>
        <taxon>Bacteria</taxon>
        <taxon>Pseudomonadati</taxon>
        <taxon>Pseudomonadota</taxon>
        <taxon>Gammaproteobacteria</taxon>
        <taxon>Arenicellales</taxon>
        <taxon>Arenicellaceae</taxon>
        <taxon>Arenicella</taxon>
    </lineage>
</organism>
<feature type="transmembrane region" description="Helical" evidence="2">
    <location>
        <begin position="158"/>
        <end position="178"/>
    </location>
</feature>
<dbReference type="Pfam" id="PF02325">
    <property type="entry name" value="CCB3_YggT"/>
    <property type="match status" value="2"/>
</dbReference>
<proteinExistence type="inferred from homology"/>
<dbReference type="PANTHER" id="PTHR33219:SF14">
    <property type="entry name" value="PROTEIN COFACTOR ASSEMBLY OF COMPLEX C SUBUNIT B CCB3, CHLOROPLASTIC-RELATED"/>
    <property type="match status" value="1"/>
</dbReference>
<evidence type="ECO:0000313" key="4">
    <source>
        <dbReference type="Proteomes" id="UP000614811"/>
    </source>
</evidence>
<dbReference type="RefSeq" id="WP_189399261.1">
    <property type="nucleotide sequence ID" value="NZ_BMXA01000002.1"/>
</dbReference>
<evidence type="ECO:0000256" key="1">
    <source>
        <dbReference type="ARBA" id="ARBA00010894"/>
    </source>
</evidence>
<comment type="caution">
    <text evidence="3">The sequence shown here is derived from an EMBL/GenBank/DDBJ whole genome shotgun (WGS) entry which is preliminary data.</text>
</comment>
<feature type="transmembrane region" description="Helical" evidence="2">
    <location>
        <begin position="6"/>
        <end position="25"/>
    </location>
</feature>
<dbReference type="EMBL" id="BMXA01000002">
    <property type="protein sequence ID" value="GHA05153.1"/>
    <property type="molecule type" value="Genomic_DNA"/>
</dbReference>
<feature type="transmembrane region" description="Helical" evidence="2">
    <location>
        <begin position="105"/>
        <end position="123"/>
    </location>
</feature>
<keyword evidence="4" id="KW-1185">Reference proteome</keyword>